<dbReference type="Proteomes" id="UP000233398">
    <property type="component" value="Unassembled WGS sequence"/>
</dbReference>
<comment type="caution">
    <text evidence="2">The sequence shown here is derived from an EMBL/GenBank/DDBJ whole genome shotgun (WGS) entry which is preliminary data.</text>
</comment>
<organism evidence="2 3">
    <name type="scientific">Rhodohalobacter barkolensis</name>
    <dbReference type="NCBI Taxonomy" id="2053187"/>
    <lineage>
        <taxon>Bacteria</taxon>
        <taxon>Pseudomonadati</taxon>
        <taxon>Balneolota</taxon>
        <taxon>Balneolia</taxon>
        <taxon>Balneolales</taxon>
        <taxon>Balneolaceae</taxon>
        <taxon>Rhodohalobacter</taxon>
    </lineage>
</organism>
<dbReference type="OrthoDB" id="597270at2"/>
<accession>A0A2N0VI31</accession>
<dbReference type="CDD" id="cd00761">
    <property type="entry name" value="Glyco_tranf_GTA_type"/>
    <property type="match status" value="1"/>
</dbReference>
<reference evidence="2 3" key="1">
    <citation type="submission" date="2017-11" db="EMBL/GenBank/DDBJ databases">
        <title>Rhodohalobacter 15182 sp. nov., isolated from a salt lake.</title>
        <authorList>
            <person name="Han S."/>
        </authorList>
    </citation>
    <scope>NUCLEOTIDE SEQUENCE [LARGE SCALE GENOMIC DNA]</scope>
    <source>
        <strain evidence="2 3">15182</strain>
    </source>
</reference>
<keyword evidence="3" id="KW-1185">Reference proteome</keyword>
<dbReference type="AlphaFoldDB" id="A0A2N0VI31"/>
<dbReference type="InterPro" id="IPR029044">
    <property type="entry name" value="Nucleotide-diphossugar_trans"/>
</dbReference>
<name>A0A2N0VI31_9BACT</name>
<dbReference type="Pfam" id="PF00535">
    <property type="entry name" value="Glycos_transf_2"/>
    <property type="match status" value="1"/>
</dbReference>
<dbReference type="PANTHER" id="PTHR43685:SF2">
    <property type="entry name" value="GLYCOSYLTRANSFERASE 2-LIKE DOMAIN-CONTAINING PROTEIN"/>
    <property type="match status" value="1"/>
</dbReference>
<dbReference type="EMBL" id="PISP01000002">
    <property type="protein sequence ID" value="PKD43839.1"/>
    <property type="molecule type" value="Genomic_DNA"/>
</dbReference>
<gene>
    <name evidence="2" type="ORF">CWD77_09800</name>
</gene>
<evidence type="ECO:0000259" key="1">
    <source>
        <dbReference type="Pfam" id="PF00535"/>
    </source>
</evidence>
<dbReference type="RefSeq" id="WP_133120212.1">
    <property type="nucleotide sequence ID" value="NZ_PISP01000002.1"/>
</dbReference>
<dbReference type="SUPFAM" id="SSF53448">
    <property type="entry name" value="Nucleotide-diphospho-sugar transferases"/>
    <property type="match status" value="1"/>
</dbReference>
<dbReference type="Gene3D" id="3.90.550.10">
    <property type="entry name" value="Spore Coat Polysaccharide Biosynthesis Protein SpsA, Chain A"/>
    <property type="match status" value="1"/>
</dbReference>
<protein>
    <recommendedName>
        <fullName evidence="1">Glycosyltransferase 2-like domain-containing protein</fullName>
    </recommendedName>
</protein>
<sequence>MKNHTSITIAICTYNRADYLSDTLRYLSDQTADSNQFEILVINNNSSDQTAEVCADFEKENSRLNFRAVEETRQGLSFARNRAIDVATFNSVLYIDDDVRLDKDFIKTTLGKIAENPDVKCAGGRIYVSFDEDEPDWIPAELMPMFGLHDLGDREKVYPKTNFPRGGNMLIKKEVFDAIGRFDTDLGRIGKELLGSEEKAFFDRAREHGFQLYYWPEMSLYHRIGQKRLTKEYLRNQSMGIGYSEKVRLQHSPGKKAVKLLSELVKFAASLILSFGYLLKGKAKAASFILKFRIWVLNGFLKSDRGGA</sequence>
<dbReference type="PANTHER" id="PTHR43685">
    <property type="entry name" value="GLYCOSYLTRANSFERASE"/>
    <property type="match status" value="1"/>
</dbReference>
<proteinExistence type="predicted"/>
<dbReference type="InterPro" id="IPR050834">
    <property type="entry name" value="Glycosyltransf_2"/>
</dbReference>
<evidence type="ECO:0000313" key="3">
    <source>
        <dbReference type="Proteomes" id="UP000233398"/>
    </source>
</evidence>
<evidence type="ECO:0000313" key="2">
    <source>
        <dbReference type="EMBL" id="PKD43839.1"/>
    </source>
</evidence>
<feature type="domain" description="Glycosyltransferase 2-like" evidence="1">
    <location>
        <begin position="8"/>
        <end position="179"/>
    </location>
</feature>
<dbReference type="InterPro" id="IPR001173">
    <property type="entry name" value="Glyco_trans_2-like"/>
</dbReference>